<accession>A0A9P4K3J9</accession>
<dbReference type="AlphaFoldDB" id="A0A9P4K3J9"/>
<dbReference type="PANTHER" id="PTHR48081">
    <property type="entry name" value="AB HYDROLASE SUPERFAMILY PROTEIN C4A8.06C"/>
    <property type="match status" value="1"/>
</dbReference>
<feature type="domain" description="Alpha/beta hydrolase fold-3" evidence="2">
    <location>
        <begin position="153"/>
        <end position="361"/>
    </location>
</feature>
<dbReference type="PANTHER" id="PTHR48081:SF8">
    <property type="entry name" value="ALPHA_BETA HYDROLASE FOLD-3 DOMAIN-CONTAINING PROTEIN-RELATED"/>
    <property type="match status" value="1"/>
</dbReference>
<dbReference type="OrthoDB" id="433474at2759"/>
<protein>
    <recommendedName>
        <fullName evidence="2">Alpha/beta hydrolase fold-3 domain-containing protein</fullName>
    </recommendedName>
</protein>
<dbReference type="InterPro" id="IPR029058">
    <property type="entry name" value="AB_hydrolase_fold"/>
</dbReference>
<gene>
    <name evidence="3" type="ORF">CC78DRAFT_548826</name>
</gene>
<comment type="caution">
    <text evidence="3">The sequence shown here is derived from an EMBL/GenBank/DDBJ whole genome shotgun (WGS) entry which is preliminary data.</text>
</comment>
<reference evidence="4" key="1">
    <citation type="journal article" date="2020" name="Stud. Mycol.">
        <title>101 Dothideomycetes genomes: A test case for predicting lifestyles and emergence of pathogens.</title>
        <authorList>
            <person name="Haridas S."/>
            <person name="Albert R."/>
            <person name="Binder M."/>
            <person name="Bloem J."/>
            <person name="LaButti K."/>
            <person name="Salamov A."/>
            <person name="Andreopoulos B."/>
            <person name="Baker S."/>
            <person name="Barry K."/>
            <person name="Bills G."/>
            <person name="Bluhm B."/>
            <person name="Cannon C."/>
            <person name="Castanera R."/>
            <person name="Culley D."/>
            <person name="Daum C."/>
            <person name="Ezra D."/>
            <person name="Gonzalez J."/>
            <person name="Henrissat B."/>
            <person name="Kuo A."/>
            <person name="Liang C."/>
            <person name="Lipzen A."/>
            <person name="Lutzoni F."/>
            <person name="Magnuson J."/>
            <person name="Mondo S."/>
            <person name="Nolan M."/>
            <person name="Ohm R."/>
            <person name="Pangilinan J."/>
            <person name="Park H.-J."/>
            <person name="Ramirez L."/>
            <person name="Alfaro M."/>
            <person name="Sun H."/>
            <person name="Tritt A."/>
            <person name="Yoshinaga Y."/>
            <person name="Zwiers L.-H."/>
            <person name="Turgeon B."/>
            <person name="Goodwin S."/>
            <person name="Spatafora J."/>
            <person name="Crous P."/>
            <person name="Grigoriev I."/>
        </authorList>
    </citation>
    <scope>NUCLEOTIDE SEQUENCE [LARGE SCALE GENOMIC DNA]</scope>
    <source>
        <strain evidence="4">CBS 304.66</strain>
    </source>
</reference>
<dbReference type="Gene3D" id="3.40.50.1820">
    <property type="entry name" value="alpha/beta hydrolase"/>
    <property type="match status" value="1"/>
</dbReference>
<keyword evidence="1" id="KW-0378">Hydrolase</keyword>
<evidence type="ECO:0000313" key="3">
    <source>
        <dbReference type="EMBL" id="KAF2258814.1"/>
    </source>
</evidence>
<dbReference type="Pfam" id="PF07859">
    <property type="entry name" value="Abhydrolase_3"/>
    <property type="match status" value="1"/>
</dbReference>
<dbReference type="InterPro" id="IPR050300">
    <property type="entry name" value="GDXG_lipolytic_enzyme"/>
</dbReference>
<evidence type="ECO:0000259" key="2">
    <source>
        <dbReference type="Pfam" id="PF07859"/>
    </source>
</evidence>
<dbReference type="EMBL" id="ML986738">
    <property type="protein sequence ID" value="KAF2258814.1"/>
    <property type="molecule type" value="Genomic_DNA"/>
</dbReference>
<dbReference type="GO" id="GO:0016787">
    <property type="term" value="F:hydrolase activity"/>
    <property type="evidence" value="ECO:0007669"/>
    <property type="project" value="UniProtKB-KW"/>
</dbReference>
<proteinExistence type="predicted"/>
<dbReference type="SUPFAM" id="SSF53474">
    <property type="entry name" value="alpha/beta-Hydrolases"/>
    <property type="match status" value="1"/>
</dbReference>
<dbReference type="InterPro" id="IPR013094">
    <property type="entry name" value="AB_hydrolase_3"/>
</dbReference>
<dbReference type="Proteomes" id="UP000800093">
    <property type="component" value="Unassembled WGS sequence"/>
</dbReference>
<name>A0A9P4K3J9_9PLEO</name>
<evidence type="ECO:0000256" key="1">
    <source>
        <dbReference type="ARBA" id="ARBA00022801"/>
    </source>
</evidence>
<evidence type="ECO:0000313" key="4">
    <source>
        <dbReference type="Proteomes" id="UP000800093"/>
    </source>
</evidence>
<organism evidence="3 4">
    <name type="scientific">Lojkania enalia</name>
    <dbReference type="NCBI Taxonomy" id="147567"/>
    <lineage>
        <taxon>Eukaryota</taxon>
        <taxon>Fungi</taxon>
        <taxon>Dikarya</taxon>
        <taxon>Ascomycota</taxon>
        <taxon>Pezizomycotina</taxon>
        <taxon>Dothideomycetes</taxon>
        <taxon>Pleosporomycetidae</taxon>
        <taxon>Pleosporales</taxon>
        <taxon>Pleosporales incertae sedis</taxon>
        <taxon>Lojkania</taxon>
    </lineage>
</organism>
<keyword evidence="4" id="KW-1185">Reference proteome</keyword>
<sequence>MATAYGLFDQYPCGAPRQVERAVGISVCAPQIHVDMEHACAPARLHTPTTMSSNSSPYHYPYSQAAHLDPRITVPRPAIDPALAPIVDSVLLPEELDVGFLRGFDLTLSPELILKANPHLTHTEHGVPGSDGNTIPLSVFAPKTAPGALPALYHIHGGGMVSGDRFSAVPSLIDLVQDVPCVIVSVEYRLAPETRAPGAAEDCYAGLVWISANATRLGIDPAEIIVCAVSGGAPLAAAACLMARDRMLPTVPVKAQMLLSPMLDDRCDSISDQQFEYGVPWNGVSNRAAWNHVLGGQRGSNKVTMYQAPSRATDLSNLPQAYIDAAECEVFRDPAVMYAMNMWRCASTCELHVWPGGIHLFDAIDNPQVPVVGAAIAAKRAWLRRMMLPLKAER</sequence>